<dbReference type="AlphaFoldDB" id="A0AAE3WDP6"/>
<proteinExistence type="predicted"/>
<dbReference type="InterPro" id="IPR024409">
    <property type="entry name" value="DUF3833"/>
</dbReference>
<comment type="caution">
    <text evidence="1">The sequence shown here is derived from an EMBL/GenBank/DDBJ whole genome shotgun (WGS) entry which is preliminary data.</text>
</comment>
<gene>
    <name evidence="1" type="ORF">NO357_15655</name>
</gene>
<name>A0AAE3WDP6_9RHOB</name>
<dbReference type="Proteomes" id="UP001226762">
    <property type="component" value="Unassembled WGS sequence"/>
</dbReference>
<organism evidence="1 2">
    <name type="scientific">Marimonas arenosa</name>
    <dbReference type="NCBI Taxonomy" id="1795305"/>
    <lineage>
        <taxon>Bacteria</taxon>
        <taxon>Pseudomonadati</taxon>
        <taxon>Pseudomonadota</taxon>
        <taxon>Alphaproteobacteria</taxon>
        <taxon>Rhodobacterales</taxon>
        <taxon>Paracoccaceae</taxon>
        <taxon>Marimonas</taxon>
    </lineage>
</organism>
<evidence type="ECO:0000313" key="1">
    <source>
        <dbReference type="EMBL" id="MDQ2091336.1"/>
    </source>
</evidence>
<reference evidence="1" key="1">
    <citation type="submission" date="2022-07" db="EMBL/GenBank/DDBJ databases">
        <authorList>
            <person name="Otstavnykh N."/>
            <person name="Isaeva M."/>
            <person name="Bystritskaya E."/>
        </authorList>
    </citation>
    <scope>NUCLEOTIDE SEQUENCE</scope>
    <source>
        <strain evidence="1">KCTC 52189</strain>
    </source>
</reference>
<keyword evidence="2" id="KW-1185">Reference proteome</keyword>
<reference evidence="1" key="2">
    <citation type="submission" date="2023-02" db="EMBL/GenBank/DDBJ databases">
        <title>'Rhodoalgimonas zhirmunskyi' gen. nov., isolated from a red alga.</title>
        <authorList>
            <person name="Nedashkovskaya O.I."/>
            <person name="Otstavnykh N.Y."/>
            <person name="Bystritskaya E.P."/>
            <person name="Balabanova L.A."/>
            <person name="Isaeva M.P."/>
        </authorList>
    </citation>
    <scope>NUCLEOTIDE SEQUENCE</scope>
    <source>
        <strain evidence="1">KCTC 52189</strain>
    </source>
</reference>
<dbReference type="Pfam" id="PF12915">
    <property type="entry name" value="DUF3833"/>
    <property type="match status" value="1"/>
</dbReference>
<accession>A0AAE3WDP6</accession>
<dbReference type="RefSeq" id="WP_306736628.1">
    <property type="nucleotide sequence ID" value="NZ_JANHAX010000005.1"/>
</dbReference>
<protein>
    <submittedName>
        <fullName evidence="1">DUF3833 domain-containing protein</fullName>
    </submittedName>
</protein>
<sequence length="186" mass="20497">MKLFSALLLVILVAMIAKSVFLSFRAQSPEDYAETGPAFSLKQHLSGEIRSEGLIFGPKGRMTNSFTAKMVGEWDGDTGTLREEFTYSNGKTQSRKWYLKLGDGNTFTATADDIVGEAHGTISGATIKMEYQIILPEDAGGHTLTATDWLYLTENGVIMNKSEMRKFGIKVAELVATMRPADLDMR</sequence>
<dbReference type="EMBL" id="JANHAX010000005">
    <property type="protein sequence ID" value="MDQ2091336.1"/>
    <property type="molecule type" value="Genomic_DNA"/>
</dbReference>
<evidence type="ECO:0000313" key="2">
    <source>
        <dbReference type="Proteomes" id="UP001226762"/>
    </source>
</evidence>